<dbReference type="SUPFAM" id="SSF52058">
    <property type="entry name" value="L domain-like"/>
    <property type="match status" value="1"/>
</dbReference>
<dbReference type="PROSITE" id="PS51450">
    <property type="entry name" value="LRR"/>
    <property type="match status" value="4"/>
</dbReference>
<organism evidence="5 6">
    <name type="scientific">Caerostris extrusa</name>
    <name type="common">Bark spider</name>
    <name type="synonym">Caerostris bankana</name>
    <dbReference type="NCBI Taxonomy" id="172846"/>
    <lineage>
        <taxon>Eukaryota</taxon>
        <taxon>Metazoa</taxon>
        <taxon>Ecdysozoa</taxon>
        <taxon>Arthropoda</taxon>
        <taxon>Chelicerata</taxon>
        <taxon>Arachnida</taxon>
        <taxon>Araneae</taxon>
        <taxon>Araneomorphae</taxon>
        <taxon>Entelegynae</taxon>
        <taxon>Araneoidea</taxon>
        <taxon>Araneidae</taxon>
        <taxon>Caerostris</taxon>
    </lineage>
</organism>
<keyword evidence="4" id="KW-1133">Transmembrane helix</keyword>
<protein>
    <submittedName>
        <fullName evidence="5">Uncharacterized protein</fullName>
    </submittedName>
</protein>
<dbReference type="InterPro" id="IPR001611">
    <property type="entry name" value="Leu-rich_rpt"/>
</dbReference>
<dbReference type="SMART" id="SM00369">
    <property type="entry name" value="LRR_TYP"/>
    <property type="match status" value="8"/>
</dbReference>
<dbReference type="InterPro" id="IPR003591">
    <property type="entry name" value="Leu-rich_rpt_typical-subtyp"/>
</dbReference>
<dbReference type="PANTHER" id="PTHR24373">
    <property type="entry name" value="SLIT RELATED LEUCINE-RICH REPEAT NEURONAL PROTEIN"/>
    <property type="match status" value="1"/>
</dbReference>
<keyword evidence="2" id="KW-0732">Signal</keyword>
<dbReference type="AlphaFoldDB" id="A0AAV4RD18"/>
<evidence type="ECO:0000256" key="3">
    <source>
        <dbReference type="ARBA" id="ARBA00022737"/>
    </source>
</evidence>
<accession>A0AAV4RD18</accession>
<comment type="caution">
    <text evidence="5">The sequence shown here is derived from an EMBL/GenBank/DDBJ whole genome shotgun (WGS) entry which is preliminary data.</text>
</comment>
<reference evidence="5 6" key="1">
    <citation type="submission" date="2021-06" db="EMBL/GenBank/DDBJ databases">
        <title>Caerostris extrusa draft genome.</title>
        <authorList>
            <person name="Kono N."/>
            <person name="Arakawa K."/>
        </authorList>
    </citation>
    <scope>NUCLEOTIDE SEQUENCE [LARGE SCALE GENOMIC DNA]</scope>
</reference>
<evidence type="ECO:0000256" key="4">
    <source>
        <dbReference type="SAM" id="Phobius"/>
    </source>
</evidence>
<dbReference type="InterPro" id="IPR032675">
    <property type="entry name" value="LRR_dom_sf"/>
</dbReference>
<sequence length="342" mass="38792">MEKSDLFGGEVLSLPTSVSLRKIRPSRVAMHVRAHRCAICAARNPPHRRRCRWARFMRVFFSICFHIPFFLFFFDLPIIFLPSVTLLSAHAVVRAHSFLGEVFVSTPVSDVLNPSLPLRLMDELPLVRDLSHNQLRSMNSTIFHKLGSLQKLIINHNHLVELPEFGRNLSIEVLSVAHNEIHSLNSSILEDLPKLHTLDLSFNNLVDLPANTFGNSSSLLYLSLSHNRIVSLEKELFRQLSSLQHLEINSNGLTQIEGLSFQGLASLVVLKIRHSGIQYLQDGSFYGLNSIKKLQLDSNDIKKVTKGWLYGLNSLQRLYINNNNISEIEDGAWDSGKRLLEL</sequence>
<evidence type="ECO:0000313" key="6">
    <source>
        <dbReference type="Proteomes" id="UP001054945"/>
    </source>
</evidence>
<dbReference type="SMART" id="SM00365">
    <property type="entry name" value="LRR_SD22"/>
    <property type="match status" value="3"/>
</dbReference>
<keyword evidence="4" id="KW-0812">Transmembrane</keyword>
<keyword evidence="3" id="KW-0677">Repeat</keyword>
<evidence type="ECO:0000256" key="2">
    <source>
        <dbReference type="ARBA" id="ARBA00022729"/>
    </source>
</evidence>
<feature type="transmembrane region" description="Helical" evidence="4">
    <location>
        <begin position="59"/>
        <end position="80"/>
    </location>
</feature>
<dbReference type="SMART" id="SM00364">
    <property type="entry name" value="LRR_BAC"/>
    <property type="match status" value="3"/>
</dbReference>
<dbReference type="Pfam" id="PF13855">
    <property type="entry name" value="LRR_8"/>
    <property type="match status" value="2"/>
</dbReference>
<dbReference type="EMBL" id="BPLR01007571">
    <property type="protein sequence ID" value="GIY17997.1"/>
    <property type="molecule type" value="Genomic_DNA"/>
</dbReference>
<evidence type="ECO:0000313" key="5">
    <source>
        <dbReference type="EMBL" id="GIY17997.1"/>
    </source>
</evidence>
<name>A0AAV4RD18_CAEEX</name>
<keyword evidence="4" id="KW-0472">Membrane</keyword>
<dbReference type="InterPro" id="IPR050328">
    <property type="entry name" value="Dev_Immune_Receptor"/>
</dbReference>
<keyword evidence="6" id="KW-1185">Reference proteome</keyword>
<gene>
    <name evidence="5" type="ORF">CEXT_613391</name>
</gene>
<dbReference type="PANTHER" id="PTHR24373:SF396">
    <property type="entry name" value="LEUCINE RICH REPEATS AND IMMUNOGLOBULIN LIKE DOMAINS 1"/>
    <property type="match status" value="1"/>
</dbReference>
<keyword evidence="1" id="KW-0433">Leucine-rich repeat</keyword>
<proteinExistence type="predicted"/>
<dbReference type="GO" id="GO:0031012">
    <property type="term" value="C:extracellular matrix"/>
    <property type="evidence" value="ECO:0007669"/>
    <property type="project" value="TreeGrafter"/>
</dbReference>
<dbReference type="GO" id="GO:0005615">
    <property type="term" value="C:extracellular space"/>
    <property type="evidence" value="ECO:0007669"/>
    <property type="project" value="TreeGrafter"/>
</dbReference>
<dbReference type="Gene3D" id="3.80.10.10">
    <property type="entry name" value="Ribonuclease Inhibitor"/>
    <property type="match status" value="2"/>
</dbReference>
<evidence type="ECO:0000256" key="1">
    <source>
        <dbReference type="ARBA" id="ARBA00022614"/>
    </source>
</evidence>
<dbReference type="Proteomes" id="UP001054945">
    <property type="component" value="Unassembled WGS sequence"/>
</dbReference>